<dbReference type="AlphaFoldDB" id="A0A0Q3WUT8"/>
<dbReference type="Pfam" id="PF01979">
    <property type="entry name" value="Amidohydro_1"/>
    <property type="match status" value="1"/>
</dbReference>
<dbReference type="InterPro" id="IPR032466">
    <property type="entry name" value="Metal_Hydrolase"/>
</dbReference>
<evidence type="ECO:0000313" key="2">
    <source>
        <dbReference type="EMBL" id="KQL52565.1"/>
    </source>
</evidence>
<dbReference type="Gene3D" id="2.30.40.10">
    <property type="entry name" value="Urease, subunit C, domain 1"/>
    <property type="match status" value="1"/>
</dbReference>
<sequence>MREQKHYIVANGTIIDVENSNSFTGSIEIQESKIKTIFLPNQVLPEGIPVIDAKGKFIIPGLIDMHCHIQELYAPHFLASGVTTVRNTAGNVFMIKNLIDAPIDAPTPRVYSADRMIDGTPGQWGPTSSGNLVTDDPEEARMEVRRQAAAGVKFIKAYGWINRNVMEAVVNEAKKYDLEVSCDLIHSKDLNALDAAQIGVTWFEHASGFAQALYQGWYPRADQTQWEHLNWEEPDERKIKDLCQQMIAYNVKLCPTLIIFDQIDKSPQVWDPKNIITESLEKEHILIGHWRNMSEYQEQLKQQFAKLNQFTKVVAKTYFDLGGTVVTGTDSPALIWTFPGMAIHREMELFVEMGFSEMETLQAATVNAAKSIQLENVGSIKKGNIADLVLLNNDPLENIQHTQDIYYVIKGGKVYSQEEILKHIPSQAYVDKQLSEFEKEWEAMEK</sequence>
<dbReference type="PANTHER" id="PTHR43135:SF3">
    <property type="entry name" value="ALPHA-D-RIBOSE 1-METHYLPHOSPHONATE 5-TRIPHOSPHATE DIPHOSPHATASE"/>
    <property type="match status" value="1"/>
</dbReference>
<dbReference type="Gene3D" id="1.20.58.520">
    <property type="entry name" value="Amidohydrolase"/>
    <property type="match status" value="1"/>
</dbReference>
<dbReference type="InterPro" id="IPR051781">
    <property type="entry name" value="Metallo-dep_Hydrolase"/>
</dbReference>
<dbReference type="PANTHER" id="PTHR43135">
    <property type="entry name" value="ALPHA-D-RIBOSE 1-METHYLPHOSPHONATE 5-TRIPHOSPHATE DIPHOSPHATASE"/>
    <property type="match status" value="1"/>
</dbReference>
<dbReference type="SUPFAM" id="SSF51338">
    <property type="entry name" value="Composite domain of metallo-dependent hydrolases"/>
    <property type="match status" value="1"/>
</dbReference>
<dbReference type="Gene3D" id="3.30.110.90">
    <property type="entry name" value="Amidohydrolase"/>
    <property type="match status" value="1"/>
</dbReference>
<dbReference type="EMBL" id="LJJC01000004">
    <property type="protein sequence ID" value="KQL52565.1"/>
    <property type="molecule type" value="Genomic_DNA"/>
</dbReference>
<accession>A0A0Q3WUT8</accession>
<dbReference type="PATRIC" id="fig|157838.3.peg.609"/>
<evidence type="ECO:0000259" key="1">
    <source>
        <dbReference type="Pfam" id="PF01979"/>
    </source>
</evidence>
<gene>
    <name evidence="2" type="ORF">AN964_02770</name>
</gene>
<dbReference type="InterPro" id="IPR011059">
    <property type="entry name" value="Metal-dep_hydrolase_composite"/>
</dbReference>
<dbReference type="InterPro" id="IPR006680">
    <property type="entry name" value="Amidohydro-rel"/>
</dbReference>
<comment type="caution">
    <text evidence="2">The sequence shown here is derived from an EMBL/GenBank/DDBJ whole genome shotgun (WGS) entry which is preliminary data.</text>
</comment>
<reference evidence="2 3" key="1">
    <citation type="submission" date="2015-09" db="EMBL/GenBank/DDBJ databases">
        <title>Genome sequencing project for genomic taxonomy and phylogenomics of Bacillus-like bacteria.</title>
        <authorList>
            <person name="Liu B."/>
            <person name="Wang J."/>
            <person name="Zhu Y."/>
            <person name="Liu G."/>
            <person name="Chen Q."/>
            <person name="Chen Z."/>
            <person name="Lan J."/>
            <person name="Che J."/>
            <person name="Ge C."/>
            <person name="Shi H."/>
            <person name="Pan Z."/>
            <person name="Liu X."/>
        </authorList>
    </citation>
    <scope>NUCLEOTIDE SEQUENCE [LARGE SCALE GENOMIC DNA]</scope>
    <source>
        <strain evidence="2 3">LMG 18435</strain>
    </source>
</reference>
<proteinExistence type="predicted"/>
<dbReference type="STRING" id="157838.AN964_02770"/>
<dbReference type="OrthoDB" id="9797498at2"/>
<name>A0A0Q3WUT8_9BACI</name>
<dbReference type="Proteomes" id="UP000051888">
    <property type="component" value="Unassembled WGS sequence"/>
</dbReference>
<organism evidence="2 3">
    <name type="scientific">Heyndrickxia shackletonii</name>
    <dbReference type="NCBI Taxonomy" id="157838"/>
    <lineage>
        <taxon>Bacteria</taxon>
        <taxon>Bacillati</taxon>
        <taxon>Bacillota</taxon>
        <taxon>Bacilli</taxon>
        <taxon>Bacillales</taxon>
        <taxon>Bacillaceae</taxon>
        <taxon>Heyndrickxia</taxon>
    </lineage>
</organism>
<dbReference type="RefSeq" id="WP_055738256.1">
    <property type="nucleotide sequence ID" value="NZ_JAAIWL010000073.1"/>
</dbReference>
<feature type="domain" description="Amidohydrolase-related" evidence="1">
    <location>
        <begin position="57"/>
        <end position="414"/>
    </location>
</feature>
<dbReference type="SUPFAM" id="SSF51556">
    <property type="entry name" value="Metallo-dependent hydrolases"/>
    <property type="match status" value="1"/>
</dbReference>
<dbReference type="Gene3D" id="3.40.50.10910">
    <property type="entry name" value="Amidohydrolase"/>
    <property type="match status" value="1"/>
</dbReference>
<evidence type="ECO:0000313" key="3">
    <source>
        <dbReference type="Proteomes" id="UP000051888"/>
    </source>
</evidence>
<protein>
    <recommendedName>
        <fullName evidence="1">Amidohydrolase-related domain-containing protein</fullName>
    </recommendedName>
</protein>
<dbReference type="GO" id="GO:0016810">
    <property type="term" value="F:hydrolase activity, acting on carbon-nitrogen (but not peptide) bonds"/>
    <property type="evidence" value="ECO:0007669"/>
    <property type="project" value="InterPro"/>
</dbReference>
<keyword evidence="3" id="KW-1185">Reference proteome</keyword>